<dbReference type="AlphaFoldDB" id="A0A8J3GXZ0"/>
<evidence type="ECO:0000313" key="2">
    <source>
        <dbReference type="Proteomes" id="UP000626220"/>
    </source>
</evidence>
<protein>
    <submittedName>
        <fullName evidence="1">Uncharacterized protein</fullName>
    </submittedName>
</protein>
<comment type="caution">
    <text evidence="1">The sequence shown here is derived from an EMBL/GenBank/DDBJ whole genome shotgun (WGS) entry which is preliminary data.</text>
</comment>
<organism evidence="1 2">
    <name type="scientific">Seohaeicola zhoushanensis</name>
    <dbReference type="NCBI Taxonomy" id="1569283"/>
    <lineage>
        <taxon>Bacteria</taxon>
        <taxon>Pseudomonadati</taxon>
        <taxon>Pseudomonadota</taxon>
        <taxon>Alphaproteobacteria</taxon>
        <taxon>Rhodobacterales</taxon>
        <taxon>Roseobacteraceae</taxon>
        <taxon>Seohaeicola</taxon>
    </lineage>
</organism>
<reference evidence="1" key="1">
    <citation type="journal article" date="2014" name="Int. J. Syst. Evol. Microbiol.">
        <title>Complete genome sequence of Corynebacterium casei LMG S-19264T (=DSM 44701T), isolated from a smear-ripened cheese.</title>
        <authorList>
            <consortium name="US DOE Joint Genome Institute (JGI-PGF)"/>
            <person name="Walter F."/>
            <person name="Albersmeier A."/>
            <person name="Kalinowski J."/>
            <person name="Ruckert C."/>
        </authorList>
    </citation>
    <scope>NUCLEOTIDE SEQUENCE</scope>
    <source>
        <strain evidence="1">KCTC 42650</strain>
    </source>
</reference>
<proteinExistence type="predicted"/>
<gene>
    <name evidence="1" type="ORF">GCM10017056_22340</name>
</gene>
<name>A0A8J3GXZ0_9RHOB</name>
<keyword evidence="2" id="KW-1185">Reference proteome</keyword>
<evidence type="ECO:0000313" key="1">
    <source>
        <dbReference type="EMBL" id="GHF50189.1"/>
    </source>
</evidence>
<accession>A0A8J3GXZ0</accession>
<dbReference type="Proteomes" id="UP000626220">
    <property type="component" value="Unassembled WGS sequence"/>
</dbReference>
<reference evidence="1" key="2">
    <citation type="submission" date="2020-09" db="EMBL/GenBank/DDBJ databases">
        <authorList>
            <person name="Sun Q."/>
            <person name="Kim S."/>
        </authorList>
    </citation>
    <scope>NUCLEOTIDE SEQUENCE</scope>
    <source>
        <strain evidence="1">KCTC 42650</strain>
    </source>
</reference>
<dbReference type="EMBL" id="BNCJ01000005">
    <property type="protein sequence ID" value="GHF50189.1"/>
    <property type="molecule type" value="Genomic_DNA"/>
</dbReference>
<sequence>MLFSEWPEAVTVGDVPKVMVAPTPSWPALPPNQIVSVTVIGAAIAAPPITAKAATAAAVIEFFITISPFQS</sequence>